<feature type="transmembrane region" description="Helical" evidence="1">
    <location>
        <begin position="37"/>
        <end position="57"/>
    </location>
</feature>
<feature type="transmembrane region" description="Helical" evidence="1">
    <location>
        <begin position="6"/>
        <end position="25"/>
    </location>
</feature>
<dbReference type="EMBL" id="AZBU02000004">
    <property type="protein sequence ID" value="TKR81668.1"/>
    <property type="molecule type" value="Genomic_DNA"/>
</dbReference>
<dbReference type="Proteomes" id="UP000298663">
    <property type="component" value="Unassembled WGS sequence"/>
</dbReference>
<accession>A0A4U5NFC3</accession>
<sequence length="76" mass="8202">MQVGLLSLKVAEFAALGILNASLFFGSQFSSQSQFCATLFAFLIALPVNFLSVLSVVSRTEPMLARLTTLPHKVLV</sequence>
<gene>
    <name evidence="2" type="ORF">L596_015503</name>
</gene>
<keyword evidence="1" id="KW-0472">Membrane</keyword>
<evidence type="ECO:0000313" key="3">
    <source>
        <dbReference type="Proteomes" id="UP000298663"/>
    </source>
</evidence>
<reference evidence="2 3" key="1">
    <citation type="journal article" date="2015" name="Genome Biol.">
        <title>Comparative genomics of Steinernema reveals deeply conserved gene regulatory networks.</title>
        <authorList>
            <person name="Dillman A.R."/>
            <person name="Macchietto M."/>
            <person name="Porter C.F."/>
            <person name="Rogers A."/>
            <person name="Williams B."/>
            <person name="Antoshechkin I."/>
            <person name="Lee M.M."/>
            <person name="Goodwin Z."/>
            <person name="Lu X."/>
            <person name="Lewis E.E."/>
            <person name="Goodrich-Blair H."/>
            <person name="Stock S.P."/>
            <person name="Adams B.J."/>
            <person name="Sternberg P.W."/>
            <person name="Mortazavi A."/>
        </authorList>
    </citation>
    <scope>NUCLEOTIDE SEQUENCE [LARGE SCALE GENOMIC DNA]</scope>
    <source>
        <strain evidence="2 3">ALL</strain>
    </source>
</reference>
<comment type="caution">
    <text evidence="2">The sequence shown here is derived from an EMBL/GenBank/DDBJ whole genome shotgun (WGS) entry which is preliminary data.</text>
</comment>
<keyword evidence="1" id="KW-1133">Transmembrane helix</keyword>
<name>A0A4U5NFC3_STECR</name>
<protein>
    <submittedName>
        <fullName evidence="2">Uncharacterized protein</fullName>
    </submittedName>
</protein>
<proteinExistence type="predicted"/>
<evidence type="ECO:0000256" key="1">
    <source>
        <dbReference type="SAM" id="Phobius"/>
    </source>
</evidence>
<evidence type="ECO:0000313" key="2">
    <source>
        <dbReference type="EMBL" id="TKR81668.1"/>
    </source>
</evidence>
<reference evidence="2 3" key="2">
    <citation type="journal article" date="2019" name="G3 (Bethesda)">
        <title>Hybrid Assembly of the Genome of the Entomopathogenic Nematode Steinernema carpocapsae Identifies the X-Chromosome.</title>
        <authorList>
            <person name="Serra L."/>
            <person name="Macchietto M."/>
            <person name="Macias-Munoz A."/>
            <person name="McGill C.J."/>
            <person name="Rodriguez I.M."/>
            <person name="Rodriguez B."/>
            <person name="Murad R."/>
            <person name="Mortazavi A."/>
        </authorList>
    </citation>
    <scope>NUCLEOTIDE SEQUENCE [LARGE SCALE GENOMIC DNA]</scope>
    <source>
        <strain evidence="2 3">ALL</strain>
    </source>
</reference>
<dbReference type="AlphaFoldDB" id="A0A4U5NFC3"/>
<keyword evidence="1" id="KW-0812">Transmembrane</keyword>
<keyword evidence="3" id="KW-1185">Reference proteome</keyword>
<organism evidence="2 3">
    <name type="scientific">Steinernema carpocapsae</name>
    <name type="common">Entomopathogenic nematode</name>
    <dbReference type="NCBI Taxonomy" id="34508"/>
    <lineage>
        <taxon>Eukaryota</taxon>
        <taxon>Metazoa</taxon>
        <taxon>Ecdysozoa</taxon>
        <taxon>Nematoda</taxon>
        <taxon>Chromadorea</taxon>
        <taxon>Rhabditida</taxon>
        <taxon>Tylenchina</taxon>
        <taxon>Panagrolaimomorpha</taxon>
        <taxon>Strongyloidoidea</taxon>
        <taxon>Steinernematidae</taxon>
        <taxon>Steinernema</taxon>
    </lineage>
</organism>